<reference evidence="4 6" key="2">
    <citation type="journal article" date="2014" name="PLoS Genet.">
        <title>Phylogenetically driven sequencing of extremely halophilic archaea reveals strategies for static and dynamic osmo-response.</title>
        <authorList>
            <person name="Becker E.A."/>
            <person name="Seitzer P.M."/>
            <person name="Tritt A."/>
            <person name="Larsen D."/>
            <person name="Krusor M."/>
            <person name="Yao A.I."/>
            <person name="Wu D."/>
            <person name="Madern D."/>
            <person name="Eisen J.A."/>
            <person name="Darling A.E."/>
            <person name="Facciotti M.T."/>
        </authorList>
    </citation>
    <scope>NUCLEOTIDE SEQUENCE [LARGE SCALE GENOMIC DNA]</scope>
    <source>
        <strain evidence="4 6">DSM 11551</strain>
    </source>
</reference>
<feature type="region of interest" description="Disordered" evidence="1">
    <location>
        <begin position="152"/>
        <end position="179"/>
    </location>
</feature>
<feature type="region of interest" description="Disordered" evidence="1">
    <location>
        <begin position="230"/>
        <end position="260"/>
    </location>
</feature>
<keyword evidence="5" id="KW-1185">Reference proteome</keyword>
<reference evidence="3 5" key="1">
    <citation type="journal article" date="2009" name="Stand. Genomic Sci.">
        <title>Complete genome sequence of Halogeometricum borinquense type strain (PR3).</title>
        <authorList>
            <person name="Malfatti S."/>
            <person name="Tindall B.J."/>
            <person name="Schneider S."/>
            <person name="Fahnrich R."/>
            <person name="Lapidus A."/>
            <person name="Labuttii K."/>
            <person name="Copeland A."/>
            <person name="Glavina Del Rio T."/>
            <person name="Nolan M."/>
            <person name="Chen F."/>
            <person name="Lucas S."/>
            <person name="Tice H."/>
            <person name="Cheng J.F."/>
            <person name="Bruce D."/>
            <person name="Goodwin L."/>
            <person name="Pitluck S."/>
            <person name="Anderson I."/>
            <person name="Pati A."/>
            <person name="Ivanova N."/>
            <person name="Mavromatis K."/>
            <person name="Chen A."/>
            <person name="Palaniappan K."/>
            <person name="D'haeseleer P."/>
            <person name="Goker M."/>
            <person name="Bristow J."/>
            <person name="Eisen J.A."/>
            <person name="Markowitz V."/>
            <person name="Hugenholtz P."/>
            <person name="Kyrpides N.C."/>
            <person name="Klenk H.P."/>
            <person name="Chain P."/>
        </authorList>
    </citation>
    <scope>NUCLEOTIDE SEQUENCE [LARGE SCALE GENOMIC DNA]</scope>
    <source>
        <strain evidence="5">ATCC 700274 / DSM 11551 / JCM 10706 / KCTC 4070 / PR3</strain>
        <strain evidence="3">PR 3</strain>
    </source>
</reference>
<accession>E4NPU4</accession>
<evidence type="ECO:0000313" key="6">
    <source>
        <dbReference type="Proteomes" id="UP000011585"/>
    </source>
</evidence>
<evidence type="ECO:0000313" key="5">
    <source>
        <dbReference type="Proteomes" id="UP000006663"/>
    </source>
</evidence>
<dbReference type="KEGG" id="hbo:Hbor_09830"/>
<sequence>MDDATTDVSRSPSLRRRAFLSAAAIGIGGLSGCTGKVRPFVGKRDTDEKTLTDVQSVVVAADVGNVTVTPNDDLSERTVRAHVEKKSSSILSSLSAVAFSATAEEGRATVRTQTEDGIRLWSLPTVQLRVEAHPSIVVESARVENGDVLVEDLVGPGSRSDSDSSESLVVRTEDGDATARETTGNVVVRTKDGDATARKTTGDADVRTEDGDAMAHETTGNVVVRTKDGDATARKTTGDADVRTKDGDATARKTTGDADVRTEDGDATAIGVKGFVRVHTTDGDARTESCDGILGVSSKNGDVDAEVSALRSDTRIETENGDARASLGESLNARVVGKTAHGDVSVSATLDDSEVSDEHVSGTVGDGGPTLRVQSENGDVKIS</sequence>
<evidence type="ECO:0000313" key="4">
    <source>
        <dbReference type="EMBL" id="ELY30685.1"/>
    </source>
</evidence>
<dbReference type="EMBL" id="CP001690">
    <property type="protein sequence ID" value="ADQ66577.1"/>
    <property type="molecule type" value="Genomic_DNA"/>
</dbReference>
<name>E4NPU4_HALBP</name>
<dbReference type="AlphaFoldDB" id="E4NPU4"/>
<gene>
    <name evidence="3" type="ordered locus">Hbor_09830</name>
    <name evidence="4" type="ORF">C499_02434</name>
</gene>
<dbReference type="OrthoDB" id="214853at2157"/>
<dbReference type="Proteomes" id="UP000006663">
    <property type="component" value="Chromosome"/>
</dbReference>
<proteinExistence type="predicted"/>
<evidence type="ECO:0000313" key="3">
    <source>
        <dbReference type="EMBL" id="ADQ66577.1"/>
    </source>
</evidence>
<dbReference type="InterPro" id="IPR025164">
    <property type="entry name" value="Toastrack_DUF4097"/>
</dbReference>
<dbReference type="PANTHER" id="PTHR34094:SF1">
    <property type="entry name" value="PROTEIN FAM185A"/>
    <property type="match status" value="1"/>
</dbReference>
<dbReference type="RefSeq" id="WP_006053802.1">
    <property type="nucleotide sequence ID" value="NC_014729.1"/>
</dbReference>
<dbReference type="STRING" id="469382.Hbor_09830"/>
<feature type="domain" description="DUF4097" evidence="2">
    <location>
        <begin position="238"/>
        <end position="382"/>
    </location>
</feature>
<evidence type="ECO:0000256" key="1">
    <source>
        <dbReference type="SAM" id="MobiDB-lite"/>
    </source>
</evidence>
<feature type="region of interest" description="Disordered" evidence="1">
    <location>
        <begin position="350"/>
        <end position="383"/>
    </location>
</feature>
<protein>
    <recommendedName>
        <fullName evidence="2">DUF4097 domain-containing protein</fullName>
    </recommendedName>
</protein>
<evidence type="ECO:0000259" key="2">
    <source>
        <dbReference type="Pfam" id="PF13349"/>
    </source>
</evidence>
<dbReference type="Pfam" id="PF13349">
    <property type="entry name" value="DUF4097"/>
    <property type="match status" value="1"/>
</dbReference>
<dbReference type="eggNOG" id="arCOG03825">
    <property type="taxonomic scope" value="Archaea"/>
</dbReference>
<organism evidence="3 5">
    <name type="scientific">Halogeometricum borinquense (strain ATCC 700274 / DSM 11551 / JCM 10706 / KCTC 4070 / PR3)</name>
    <dbReference type="NCBI Taxonomy" id="469382"/>
    <lineage>
        <taxon>Archaea</taxon>
        <taxon>Methanobacteriati</taxon>
        <taxon>Methanobacteriota</taxon>
        <taxon>Stenosarchaea group</taxon>
        <taxon>Halobacteria</taxon>
        <taxon>Halobacteriales</taxon>
        <taxon>Haloferacaceae</taxon>
        <taxon>Halogeometricum</taxon>
    </lineage>
</organism>
<dbReference type="HOGENOM" id="CLU_074744_0_0_2"/>
<dbReference type="PANTHER" id="PTHR34094">
    <property type="match status" value="1"/>
</dbReference>
<dbReference type="Proteomes" id="UP000011585">
    <property type="component" value="Unassembled WGS sequence"/>
</dbReference>
<dbReference type="EMBL" id="AOHT01000008">
    <property type="protein sequence ID" value="ELY30685.1"/>
    <property type="molecule type" value="Genomic_DNA"/>
</dbReference>
<dbReference type="GeneID" id="9992802"/>